<dbReference type="STRING" id="215637.A0A4P9ZSY3"/>
<dbReference type="AlphaFoldDB" id="A0A4P9ZSY3"/>
<evidence type="ECO:0000313" key="6">
    <source>
        <dbReference type="Proteomes" id="UP000268162"/>
    </source>
</evidence>
<keyword evidence="6" id="KW-1185">Reference proteome</keyword>
<keyword evidence="3" id="KW-0819">tRNA processing</keyword>
<dbReference type="PIRSF" id="PIRSF023803">
    <property type="entry name" value="Ribonuclease_P_prd"/>
    <property type="match status" value="1"/>
</dbReference>
<evidence type="ECO:0000256" key="3">
    <source>
        <dbReference type="ARBA" id="ARBA00022694"/>
    </source>
</evidence>
<name>A0A4P9ZSY3_9FUNG</name>
<dbReference type="InterPro" id="IPR016819">
    <property type="entry name" value="RNase_P/MRP_POP5"/>
</dbReference>
<dbReference type="InterPro" id="IPR038085">
    <property type="entry name" value="Rnp2-like_sf"/>
</dbReference>
<dbReference type="GO" id="GO:0005730">
    <property type="term" value="C:nucleolus"/>
    <property type="evidence" value="ECO:0007669"/>
    <property type="project" value="TreeGrafter"/>
</dbReference>
<evidence type="ECO:0000256" key="4">
    <source>
        <dbReference type="ARBA" id="ARBA00023242"/>
    </source>
</evidence>
<dbReference type="GO" id="GO:0030681">
    <property type="term" value="C:multimeric ribonuclease P complex"/>
    <property type="evidence" value="ECO:0007669"/>
    <property type="project" value="TreeGrafter"/>
</dbReference>
<dbReference type="GO" id="GO:0000172">
    <property type="term" value="C:ribonuclease MRP complex"/>
    <property type="evidence" value="ECO:0007669"/>
    <property type="project" value="TreeGrafter"/>
</dbReference>
<dbReference type="InterPro" id="IPR002759">
    <property type="entry name" value="Pop5/Rpp14/Rnp2-like"/>
</dbReference>
<protein>
    <submittedName>
        <fullName evidence="5">Uncharacterized protein</fullName>
    </submittedName>
</protein>
<proteinExistence type="inferred from homology"/>
<dbReference type="SUPFAM" id="SSF160350">
    <property type="entry name" value="Rnp2-like"/>
    <property type="match status" value="1"/>
</dbReference>
<sequence length="138" mass="15958">MVRLKDRYILFEVVFEQTYNNNCSNLSQRVIYPDDKHPPKLVVSTTTIFSKIRDTVIDLFGDVGHSQLLNRVQLKFYSQMTCTGILRVARDQYQQIWAALSFIRSLDGKGCMVRALHLSGTIVKCQRAAIRYNQELLL</sequence>
<dbReference type="PANTHER" id="PTHR15441:SF2">
    <property type="entry name" value="RIBONUCLEASE P_MRP PROTEIN SUBUNIT POP5"/>
    <property type="match status" value="1"/>
</dbReference>
<dbReference type="Proteomes" id="UP000268162">
    <property type="component" value="Unassembled WGS sequence"/>
</dbReference>
<accession>A0A4P9ZSY3</accession>
<comment type="subcellular location">
    <subcellularLocation>
        <location evidence="1">Nucleus</location>
    </subcellularLocation>
</comment>
<evidence type="ECO:0000256" key="2">
    <source>
        <dbReference type="ARBA" id="ARBA00010800"/>
    </source>
</evidence>
<dbReference type="EMBL" id="ML002631">
    <property type="protein sequence ID" value="RKP36567.1"/>
    <property type="molecule type" value="Genomic_DNA"/>
</dbReference>
<gene>
    <name evidence="5" type="ORF">BJ085DRAFT_12180</name>
</gene>
<evidence type="ECO:0000313" key="5">
    <source>
        <dbReference type="EMBL" id="RKP36567.1"/>
    </source>
</evidence>
<dbReference type="GO" id="GO:0001682">
    <property type="term" value="P:tRNA 5'-leader removal"/>
    <property type="evidence" value="ECO:0007669"/>
    <property type="project" value="InterPro"/>
</dbReference>
<reference evidence="6" key="1">
    <citation type="journal article" date="2018" name="Nat. Microbiol.">
        <title>Leveraging single-cell genomics to expand the fungal tree of life.</title>
        <authorList>
            <person name="Ahrendt S.R."/>
            <person name="Quandt C.A."/>
            <person name="Ciobanu D."/>
            <person name="Clum A."/>
            <person name="Salamov A."/>
            <person name="Andreopoulos B."/>
            <person name="Cheng J.F."/>
            <person name="Woyke T."/>
            <person name="Pelin A."/>
            <person name="Henrissat B."/>
            <person name="Reynolds N.K."/>
            <person name="Benny G.L."/>
            <person name="Smith M.E."/>
            <person name="James T.Y."/>
            <person name="Grigoriev I.V."/>
        </authorList>
    </citation>
    <scope>NUCLEOTIDE SEQUENCE [LARGE SCALE GENOMIC DNA]</scope>
    <source>
        <strain evidence="6">RSA 468</strain>
    </source>
</reference>
<organism evidence="5 6">
    <name type="scientific">Dimargaris cristalligena</name>
    <dbReference type="NCBI Taxonomy" id="215637"/>
    <lineage>
        <taxon>Eukaryota</taxon>
        <taxon>Fungi</taxon>
        <taxon>Fungi incertae sedis</taxon>
        <taxon>Zoopagomycota</taxon>
        <taxon>Kickxellomycotina</taxon>
        <taxon>Dimargaritomycetes</taxon>
        <taxon>Dimargaritales</taxon>
        <taxon>Dimargaritaceae</taxon>
        <taxon>Dimargaris</taxon>
    </lineage>
</organism>
<evidence type="ECO:0000256" key="1">
    <source>
        <dbReference type="ARBA" id="ARBA00004123"/>
    </source>
</evidence>
<dbReference type="Gene3D" id="3.30.70.3250">
    <property type="entry name" value="Ribonuclease P, Pop5 subunit"/>
    <property type="match status" value="1"/>
</dbReference>
<dbReference type="GO" id="GO:0033204">
    <property type="term" value="F:ribonuclease P RNA binding"/>
    <property type="evidence" value="ECO:0007669"/>
    <property type="project" value="InterPro"/>
</dbReference>
<dbReference type="Pfam" id="PF01900">
    <property type="entry name" value="RNase_P_Rpp14"/>
    <property type="match status" value="1"/>
</dbReference>
<dbReference type="PANTHER" id="PTHR15441">
    <property type="entry name" value="RIBONUCLEASE P PROTEIN SUBUNIT P14"/>
    <property type="match status" value="1"/>
</dbReference>
<feature type="non-terminal residue" evidence="5">
    <location>
        <position position="138"/>
    </location>
</feature>
<comment type="similarity">
    <text evidence="2">Belongs to the eukaryotic/archaeal RNase P protein component 2 family.</text>
</comment>
<keyword evidence="4" id="KW-0539">Nucleus</keyword>